<dbReference type="Proteomes" id="UP000887013">
    <property type="component" value="Unassembled WGS sequence"/>
</dbReference>
<evidence type="ECO:0000259" key="4">
    <source>
        <dbReference type="Pfam" id="PF23099"/>
    </source>
</evidence>
<feature type="compositionally biased region" description="Basic and acidic residues" evidence="1">
    <location>
        <begin position="862"/>
        <end position="872"/>
    </location>
</feature>
<dbReference type="InterPro" id="IPR046523">
    <property type="entry name" value="UTP20_dom"/>
</dbReference>
<protein>
    <submittedName>
        <fullName evidence="5">Small subunit processome component 20 homolog</fullName>
    </submittedName>
</protein>
<dbReference type="GO" id="GO:0032040">
    <property type="term" value="C:small-subunit processome"/>
    <property type="evidence" value="ECO:0007669"/>
    <property type="project" value="TreeGrafter"/>
</dbReference>
<proteinExistence type="predicted"/>
<dbReference type="InterPro" id="IPR052575">
    <property type="entry name" value="SSU_processome_comp_20"/>
</dbReference>
<dbReference type="Pfam" id="PF07539">
    <property type="entry name" value="UTP20_N"/>
    <property type="match status" value="1"/>
</dbReference>
<feature type="compositionally biased region" description="Basic residues" evidence="1">
    <location>
        <begin position="2642"/>
        <end position="2674"/>
    </location>
</feature>
<feature type="compositionally biased region" description="Basic and acidic residues" evidence="1">
    <location>
        <begin position="828"/>
        <end position="845"/>
    </location>
</feature>
<feature type="region of interest" description="Disordered" evidence="1">
    <location>
        <begin position="2642"/>
        <end position="2682"/>
    </location>
</feature>
<dbReference type="Pfam" id="PF23099">
    <property type="entry name" value="UTP20_C"/>
    <property type="match status" value="1"/>
</dbReference>
<gene>
    <name evidence="5" type="primary">Utp20</name>
    <name evidence="5" type="ORF">NPIL_194871</name>
</gene>
<dbReference type="PANTHER" id="PTHR17695:SF11">
    <property type="entry name" value="SMALL SUBUNIT PROCESSOME COMPONENT 20 HOMOLOG"/>
    <property type="match status" value="1"/>
</dbReference>
<feature type="region of interest" description="Disordered" evidence="1">
    <location>
        <begin position="822"/>
        <end position="872"/>
    </location>
</feature>
<dbReference type="GO" id="GO:0030686">
    <property type="term" value="C:90S preribosome"/>
    <property type="evidence" value="ECO:0007669"/>
    <property type="project" value="TreeGrafter"/>
</dbReference>
<dbReference type="InterPro" id="IPR011989">
    <property type="entry name" value="ARM-like"/>
</dbReference>
<dbReference type="PANTHER" id="PTHR17695">
    <property type="entry name" value="SMALL SUBUNIT PROCESSOME COMPONENT 20 HOMOLOG"/>
    <property type="match status" value="1"/>
</dbReference>
<feature type="domain" description="U3 small nucleolar RNA-associated protein 20 C-terminal" evidence="4">
    <location>
        <begin position="2325"/>
        <end position="2661"/>
    </location>
</feature>
<evidence type="ECO:0000256" key="1">
    <source>
        <dbReference type="SAM" id="MobiDB-lite"/>
    </source>
</evidence>
<feature type="domain" description="U3 small nucleolar RNA-associated protein 20 N-terminal" evidence="2">
    <location>
        <begin position="888"/>
        <end position="1506"/>
    </location>
</feature>
<dbReference type="InterPro" id="IPR016024">
    <property type="entry name" value="ARM-type_fold"/>
</dbReference>
<feature type="domain" description="U3 small nucleolar RNA-associated protein 20" evidence="3">
    <location>
        <begin position="1762"/>
        <end position="1978"/>
    </location>
</feature>
<reference evidence="5" key="1">
    <citation type="submission" date="2020-08" db="EMBL/GenBank/DDBJ databases">
        <title>Multicomponent nature underlies the extraordinary mechanical properties of spider dragline silk.</title>
        <authorList>
            <person name="Kono N."/>
            <person name="Nakamura H."/>
            <person name="Mori M."/>
            <person name="Yoshida Y."/>
            <person name="Ohtoshi R."/>
            <person name="Malay A.D."/>
            <person name="Moran D.A.P."/>
            <person name="Tomita M."/>
            <person name="Numata K."/>
            <person name="Arakawa K."/>
        </authorList>
    </citation>
    <scope>NUCLEOTIDE SEQUENCE</scope>
</reference>
<dbReference type="EMBL" id="BMAW01117397">
    <property type="protein sequence ID" value="GFT75021.1"/>
    <property type="molecule type" value="Genomic_DNA"/>
</dbReference>
<evidence type="ECO:0000259" key="3">
    <source>
        <dbReference type="Pfam" id="PF20416"/>
    </source>
</evidence>
<dbReference type="OrthoDB" id="360653at2759"/>
<dbReference type="SUPFAM" id="SSF48371">
    <property type="entry name" value="ARM repeat"/>
    <property type="match status" value="3"/>
</dbReference>
<evidence type="ECO:0000313" key="5">
    <source>
        <dbReference type="EMBL" id="GFT75021.1"/>
    </source>
</evidence>
<evidence type="ECO:0000313" key="6">
    <source>
        <dbReference type="Proteomes" id="UP000887013"/>
    </source>
</evidence>
<evidence type="ECO:0000259" key="2">
    <source>
        <dbReference type="Pfam" id="PF07539"/>
    </source>
</evidence>
<dbReference type="InterPro" id="IPR057525">
    <property type="entry name" value="UTP20_C"/>
</dbReference>
<feature type="compositionally biased region" description="Acidic residues" evidence="1">
    <location>
        <begin position="846"/>
        <end position="861"/>
    </location>
</feature>
<organism evidence="5 6">
    <name type="scientific">Nephila pilipes</name>
    <name type="common">Giant wood spider</name>
    <name type="synonym">Nephila maculata</name>
    <dbReference type="NCBI Taxonomy" id="299642"/>
    <lineage>
        <taxon>Eukaryota</taxon>
        <taxon>Metazoa</taxon>
        <taxon>Ecdysozoa</taxon>
        <taxon>Arthropoda</taxon>
        <taxon>Chelicerata</taxon>
        <taxon>Arachnida</taxon>
        <taxon>Araneae</taxon>
        <taxon>Araneomorphae</taxon>
        <taxon>Entelegynae</taxon>
        <taxon>Araneoidea</taxon>
        <taxon>Nephilidae</taxon>
        <taxon>Nephila</taxon>
    </lineage>
</organism>
<name>A0A8X6U3M1_NEPPI</name>
<accession>A0A8X6U3M1</accession>
<comment type="caution">
    <text evidence="5">The sequence shown here is derived from an EMBL/GenBank/DDBJ whole genome shotgun (WGS) entry which is preliminary data.</text>
</comment>
<dbReference type="Pfam" id="PF20416">
    <property type="entry name" value="UTP20"/>
    <property type="match status" value="1"/>
</dbReference>
<sequence length="2682" mass="310615">MKDESVPQKNFRFQTYAERLNNIDVCIYRQGDSLVTTPDGRSTYFWEAFDKWRDLNYSINYEEFCKDIGDEIETLEQLVHRKDDIVDIFLKHLNKEENLAFPALLELTVALARDLQGELYPRFPEFFSAITSHLTTTDTDLLEKLFLCLAFLFKFFIKYIVKDIKNVYILFSPLLSTAKKVHIRNFACESFALLLRKVHAREELFTVIFQNLQQNPRQIYGVGQLFFEVVKGVKGHFHHSLEPVFTLLLKFLGKEELSPNFIEEALLQMVNSMAKHTVKRHCVTVQEIFSVIISGLLNDIQSLGTDAAAKIAYLNRVLHLFLIWIRFKDGKLITSESKLVDVVINLACIKDFPQYCMKSVMEIISSVLLSGCLTIPAEKMKTVISQIYAHSEESVIFFTRSLFKYKMFEKDILPVLLSVCLKTIEGGDETKKIQALEILSDSIKALKPFTESEDDVKAFTKLYLHFNSAAGHFKKEKSSYYILRCFLVEILESDNMEQNISKICNALVCLPHIRFIDKKQICDVIQKLSLKIHEILLSNEFSEIQRTAVLSSTLYRAYFAYLVITKDDNNMDEVCFNKAFFMDLLKKHPDCINILRMFDCYLNNSNTTPVIEDLRELMLTVIQNLASPFHLVRLFTLRILKTFDLKMDQKETFSVFHLCYQVESIPLDFQTYREKLKWLGKLEYEFIEKNLPAAYAEHLIEAAIYYLLGMLYVNFKLLWEPSIKILKTFAHEVPELFWNVFYPHLSKSFEFCVNNNCEDLCQVSESQPMEKVDIFKHHALLWKAMEEFSDVVERKNKVVVPFLLQFVVKLIESHENIKEVDNENLNVEEEKSQLKNEGDIDMEMKDDVEDSENDSGDEEEVDGSKVELDESKALSSKKKTPVKRLQVTKTLAAYLSVFAKFKNPKSSYKADELQKLYKELLCFSDPTIQKLAFDCVLTFNYKYLTPYKENFYRILDDKTFKKEIVLFNIDTENNAIAKEHRMDALAFLMRILYGQMLFRFTYRPIILRFLAGCTTEELKMFFELIFLPLEDLLKDDTLTAIKKIMGHLDLSSVIPIRKQQSILNMLGLIFQHLGNLVPELLPSFLKVLLIITATSNKLLTKRDEVLPHCINLLKSLRTLSIMKIIEFFKTFKDYKYHPEEIDAIYESIIWTMLPRLEIESVNQPSPILKLFSTWSNNPRYFILFAKHHESEKSLTPLHHIMDLYCSTRSKARVLSMISNIVYQLLCAEDKIYEEEVSEKIIPIEINSSIKLPEIKIDSVPCPLGTQLIHPYIDKILCRFEMTVVNLAKRRFKKPLPAQNLNILLKISRFVENPQLCFKLIQLLRPFLMGHNTKTDSEILILNTISSLIRKSENPVYFIKLFAPLFCKLTNQNSRTALVTVFSALAETRPETQKLADIVSKMNAYDVNMIGEPDYQLRLDGNKEALEVIKSTDEASIDIDFIRILIFNSSFVIENCDDYALRSNASYMLQELIKFLHNVMNSSTQLITIVIHETLLPQIQKGFKNKSELVRHEFILVLQVLLSTWKDLPELKELVMLCHDDKDLDFWENIRHLQIHRRARALLRFANILKEQYENKENISTHYLISYMLPLVSTFFFDPSYKKHNHAIDDAIETLGCIALALPWHLYEPLLKQYLKMLSTDAVNHKTIIKIVVSLLDSFHFETSAKRQIEFSDDLGVKKPALDSSEIETQSLIPEEDAEMNSETINQSVPSSNVNLANTTSDESFKIYISIKKNILPLLHRSLMKKTKRDDEHKLSGKKYYPEDEEILRVPIALAVVKLLQKLPSESLERNLPGLFLRMCELLKYRTSKIRETTRETLEKMLESLGPKYFRCLLTEMMGVLTRGFHVHVMTFTIGTVLNKLADVMESGNLNNCVVDLTQICMNELFTDVAEEKEVEKITAKVKEARMVKSYSIFNILSRFVSEEYLLKMIKPLKEELGKRHSHKSMRKVSECLRNIALGLSKNDGVEIKQLLVFIHAIINESMPGLNKKKQEETKKPLKFERPDSFLIPKEPGRSGPPAKINVRTTDHMFVEFGLQLLHFSLKKRFDNPEKEILEMLDPFVALLADCLSSNHIKIITLALQCLKPLFKYCLPSFKTVTKKVINYLFIIVNKYAAVGMAQGENFDMVVMCFKVFTDLVRYPVYHTFSKEQLQSLLSYIEQDIYDYSRQTTAFTLLKAILSQKLEAPELPGIMTKIAEMSITSERINIQSQCRQVCLQYMLDYPLGKSLEKSISFFIAQLEYPQGPGRVSALEMINSMLNAFPEIVLKKYSALYLVPLSTRLVNDVPECRKMAAQCIKILLTKIDHDGRLQLFSIPFSWFQAEKISVKRLGAQLCGMFAEIGGEQFEHHLHEILPVATELIHNYKINEGEKDADERSTDHFLYHVLNALTKMMSSCPIIKKQEFNYQLILLFGELQSLILYPHIWVRFTASQLFHLLFSSYPVEEIEKAICMKDNSIFLSTRQKLRDLSADFATQLLSPFLNEKLGEQTIRNLIYLARIIARLPEVTNKESEDEDDSVEVSLGWMIRKMCFIVKKEVADNPTSTQKRKCVFMFMAAFAHVIEKDQLLPLLNNMLIPLCREVTDGSKVASEELRKCAQEALDLIKTVVGVEEFTNAYGNVQTTLFRKKMKRKQEKAAEAISDPQKYAKKKIKKQLNKKDSKKRKILQKKGKKKVKKKLSNLVINSR</sequence>
<dbReference type="InterPro" id="IPR011430">
    <property type="entry name" value="UTP20_N"/>
</dbReference>
<dbReference type="Gene3D" id="1.25.10.10">
    <property type="entry name" value="Leucine-rich Repeat Variant"/>
    <property type="match status" value="2"/>
</dbReference>
<keyword evidence="6" id="KW-1185">Reference proteome</keyword>